<dbReference type="PROSITE" id="PS50919">
    <property type="entry name" value="MIR"/>
    <property type="match status" value="2"/>
</dbReference>
<comment type="catalytic activity">
    <reaction evidence="13 14">
        <text>a di-trans,poly-cis-dolichyl beta-D-mannosyl phosphate + L-seryl-[protein] = 3-O-(alpha-D-mannosyl)-L-seryl-[protein] + a di-trans,poly-cis-dolichyl phosphate + H(+)</text>
        <dbReference type="Rhea" id="RHEA:17377"/>
        <dbReference type="Rhea" id="RHEA-COMP:9863"/>
        <dbReference type="Rhea" id="RHEA-COMP:13546"/>
        <dbReference type="Rhea" id="RHEA-COMP:19498"/>
        <dbReference type="Rhea" id="RHEA-COMP:19501"/>
        <dbReference type="ChEBI" id="CHEBI:15378"/>
        <dbReference type="ChEBI" id="CHEBI:29999"/>
        <dbReference type="ChEBI" id="CHEBI:57683"/>
        <dbReference type="ChEBI" id="CHEBI:58211"/>
        <dbReference type="ChEBI" id="CHEBI:137321"/>
        <dbReference type="EC" id="2.4.1.109"/>
    </reaction>
</comment>
<comment type="catalytic activity">
    <reaction evidence="12 14">
        <text>a di-trans,poly-cis-dolichyl beta-D-mannosyl phosphate + L-threonyl-[protein] = 3-O-(alpha-D-mannosyl)-L-threonyl-[protein] + a di-trans,poly-cis-dolichyl phosphate + H(+)</text>
        <dbReference type="Rhea" id="RHEA:53396"/>
        <dbReference type="Rhea" id="RHEA-COMP:11060"/>
        <dbReference type="Rhea" id="RHEA-COMP:13547"/>
        <dbReference type="Rhea" id="RHEA-COMP:19498"/>
        <dbReference type="Rhea" id="RHEA-COMP:19501"/>
        <dbReference type="ChEBI" id="CHEBI:15378"/>
        <dbReference type="ChEBI" id="CHEBI:30013"/>
        <dbReference type="ChEBI" id="CHEBI:57683"/>
        <dbReference type="ChEBI" id="CHEBI:58211"/>
        <dbReference type="ChEBI" id="CHEBI:137323"/>
        <dbReference type="EC" id="2.4.1.109"/>
    </reaction>
</comment>
<feature type="domain" description="MIR" evidence="15">
    <location>
        <begin position="415"/>
        <end position="476"/>
    </location>
</feature>
<keyword evidence="9 14" id="KW-0256">Endoplasmic reticulum</keyword>
<evidence type="ECO:0000256" key="5">
    <source>
        <dbReference type="ARBA" id="ARBA00022676"/>
    </source>
</evidence>
<evidence type="ECO:0000313" key="16">
    <source>
        <dbReference type="EMBL" id="MBW0513627.1"/>
    </source>
</evidence>
<dbReference type="SUPFAM" id="SSF82109">
    <property type="entry name" value="MIR domain"/>
    <property type="match status" value="1"/>
</dbReference>
<feature type="transmembrane region" description="Helical" evidence="14">
    <location>
        <begin position="756"/>
        <end position="775"/>
    </location>
</feature>
<dbReference type="GO" id="GO:0004169">
    <property type="term" value="F:dolichyl-phosphate-mannose-protein mannosyltransferase activity"/>
    <property type="evidence" value="ECO:0007669"/>
    <property type="project" value="UniProtKB-UniRule"/>
</dbReference>
<dbReference type="CDD" id="cd23285">
    <property type="entry name" value="beta-trefoil_MIR_PMT4-like"/>
    <property type="match status" value="1"/>
</dbReference>
<dbReference type="AlphaFoldDB" id="A0A9Q3HRE7"/>
<feature type="transmembrane region" description="Helical" evidence="14">
    <location>
        <begin position="313"/>
        <end position="341"/>
    </location>
</feature>
<evidence type="ECO:0000256" key="14">
    <source>
        <dbReference type="RuleBase" id="RU367007"/>
    </source>
</evidence>
<comment type="function">
    <text evidence="14">Transfers mannose from Dol-P-mannose to Ser or Thr residues on proteins.</text>
</comment>
<feature type="transmembrane region" description="Helical" evidence="14">
    <location>
        <begin position="274"/>
        <end position="293"/>
    </location>
</feature>
<organism evidence="16 17">
    <name type="scientific">Austropuccinia psidii MF-1</name>
    <dbReference type="NCBI Taxonomy" id="1389203"/>
    <lineage>
        <taxon>Eukaryota</taxon>
        <taxon>Fungi</taxon>
        <taxon>Dikarya</taxon>
        <taxon>Basidiomycota</taxon>
        <taxon>Pucciniomycotina</taxon>
        <taxon>Pucciniomycetes</taxon>
        <taxon>Pucciniales</taxon>
        <taxon>Sphaerophragmiaceae</taxon>
        <taxon>Austropuccinia</taxon>
    </lineage>
</organism>
<comment type="caution">
    <text evidence="16">The sequence shown here is derived from an EMBL/GenBank/DDBJ whole genome shotgun (WGS) entry which is preliminary data.</text>
</comment>
<dbReference type="Gene3D" id="2.80.10.50">
    <property type="match status" value="1"/>
</dbReference>
<keyword evidence="17" id="KW-1185">Reference proteome</keyword>
<evidence type="ECO:0000256" key="11">
    <source>
        <dbReference type="ARBA" id="ARBA00023136"/>
    </source>
</evidence>
<dbReference type="SMART" id="SM00472">
    <property type="entry name" value="MIR"/>
    <property type="match status" value="2"/>
</dbReference>
<keyword evidence="7 14" id="KW-0812">Transmembrane</keyword>
<keyword evidence="5 14" id="KW-0328">Glycosyltransferase</keyword>
<dbReference type="InterPro" id="IPR032421">
    <property type="entry name" value="PMT_4TMC"/>
</dbReference>
<evidence type="ECO:0000256" key="9">
    <source>
        <dbReference type="ARBA" id="ARBA00022824"/>
    </source>
</evidence>
<dbReference type="EMBL" id="AVOT02023550">
    <property type="protein sequence ID" value="MBW0513627.1"/>
    <property type="molecule type" value="Genomic_DNA"/>
</dbReference>
<evidence type="ECO:0000256" key="8">
    <source>
        <dbReference type="ARBA" id="ARBA00022737"/>
    </source>
</evidence>
<comment type="subcellular location">
    <subcellularLocation>
        <location evidence="1 14">Endoplasmic reticulum membrane</location>
        <topology evidence="1 14">Multi-pass membrane protein</topology>
    </subcellularLocation>
</comment>
<evidence type="ECO:0000256" key="12">
    <source>
        <dbReference type="ARBA" id="ARBA00045085"/>
    </source>
</evidence>
<gene>
    <name evidence="16" type="ORF">O181_053342</name>
</gene>
<name>A0A9Q3HRE7_9BASI</name>
<keyword evidence="6 14" id="KW-0808">Transferase</keyword>
<evidence type="ECO:0000256" key="2">
    <source>
        <dbReference type="ARBA" id="ARBA00004922"/>
    </source>
</evidence>
<keyword evidence="8" id="KW-0677">Repeat</keyword>
<feature type="transmembrane region" description="Helical" evidence="14">
    <location>
        <begin position="362"/>
        <end position="383"/>
    </location>
</feature>
<dbReference type="EC" id="2.4.1.109" evidence="4 14"/>
<dbReference type="Pfam" id="PF02815">
    <property type="entry name" value="MIR"/>
    <property type="match status" value="1"/>
</dbReference>
<dbReference type="InterPro" id="IPR036300">
    <property type="entry name" value="MIR_dom_sf"/>
</dbReference>
<evidence type="ECO:0000256" key="3">
    <source>
        <dbReference type="ARBA" id="ARBA00007222"/>
    </source>
</evidence>
<comment type="pathway">
    <text evidence="2 14">Protein modification; protein glycosylation.</text>
</comment>
<feature type="domain" description="MIR" evidence="15">
    <location>
        <begin position="485"/>
        <end position="544"/>
    </location>
</feature>
<dbReference type="PANTHER" id="PTHR10050:SF51">
    <property type="entry name" value="PROTEIN O-MANNOSYL-TRANSFERASE 1"/>
    <property type="match status" value="1"/>
</dbReference>
<evidence type="ECO:0000256" key="13">
    <source>
        <dbReference type="ARBA" id="ARBA00045102"/>
    </source>
</evidence>
<evidence type="ECO:0000256" key="4">
    <source>
        <dbReference type="ARBA" id="ARBA00012839"/>
    </source>
</evidence>
<feature type="transmembrane region" description="Helical" evidence="14">
    <location>
        <begin position="224"/>
        <end position="244"/>
    </location>
</feature>
<sequence>MKSSWLQLKSSGPRLLAQTWTSSSSRTVYILFSSKSQELDRSSNEDNHLINRKLQFQFQNQSKDLKKDEDFDQINLKIKSNLPNHAFDQQDSFYNQESQSTYRKNLTYEDFGSQHFKPSNNSIHESNESLTEYHSQDLICMLLIGLTAALVRFRNIGHPSSVVFDEVHFGKFVSHYLNREYFFDVHPPLAKLLLALQGWLIGFKGNFAFENIGDSYVDQAVPYVGLRAFSAILGSAIPVLIYAIMKESGYPSFIGLVSASLIVFDNAQILHSRLILLDAPLILFMTCSLFSYIKFYKMRYHEFTKPWWKWLILTGLSLSLTISCKFVGLFTFMSVGIAVAVDLWDILDIRRGHTLDHVGRHLVARIMSLVVFPFIIYLFWFWLHFAILTHSGTGDDFMSSAFQETLIGSPLTTASEEIRYNDTLLIQHRGTKCFLHSHLHRYPLKYDDGRVSSQGQQVTCYPHQDDVNNYWLVEPTKPIDDSGRGNIVRHHDVIRLKHIATNSYLFTHDVASPSMVTNQEFTTWPKDLIDNAKYNETGWKVVIDSSIEGKPWRTKSSHFKLIHETTGVAMSTTAYPPLPDWGFRQQEVNGHKRFEDRTLFWLASEIARDNTARQGPRPVLTPKAVQKRSFFKKYFELQLLMFYHNSDLTDSHPYASPPINWPFLLSGVSFWTSPPELKQQIFMIGNVAGWWFTMMCLSVIIGIIGADQFARRRGVSPIASPVRNRLYRNTGFFMASWACHYFPFYLMGRQRFLHHYLPAHVCSALVAGTVFNFVITETVNHPVSIVGLATRRKPRMKAEEPANAKYLTGIIIFLLIIVYNFIAPLTYGKPGLNPDQVNNRRILSSWTLHFAK</sequence>
<dbReference type="Pfam" id="PF02366">
    <property type="entry name" value="PMT"/>
    <property type="match status" value="1"/>
</dbReference>
<feature type="transmembrane region" description="Helical" evidence="14">
    <location>
        <begin position="726"/>
        <end position="744"/>
    </location>
</feature>
<keyword evidence="11 14" id="KW-0472">Membrane</keyword>
<reference evidence="16" key="1">
    <citation type="submission" date="2021-03" db="EMBL/GenBank/DDBJ databases">
        <title>Draft genome sequence of rust myrtle Austropuccinia psidii MF-1, a brazilian biotype.</title>
        <authorList>
            <person name="Quecine M.C."/>
            <person name="Pachon D.M.R."/>
            <person name="Bonatelli M.L."/>
            <person name="Correr F.H."/>
            <person name="Franceschini L.M."/>
            <person name="Leite T.F."/>
            <person name="Margarido G.R.A."/>
            <person name="Almeida C.A."/>
            <person name="Ferrarezi J.A."/>
            <person name="Labate C.A."/>
        </authorList>
    </citation>
    <scope>NUCLEOTIDE SEQUENCE</scope>
    <source>
        <strain evidence="16">MF-1</strain>
    </source>
</reference>
<dbReference type="GO" id="GO:0005789">
    <property type="term" value="C:endoplasmic reticulum membrane"/>
    <property type="evidence" value="ECO:0007669"/>
    <property type="project" value="UniProtKB-SubCell"/>
</dbReference>
<dbReference type="Pfam" id="PF16192">
    <property type="entry name" value="PMT_4TMC"/>
    <property type="match status" value="1"/>
</dbReference>
<dbReference type="PANTHER" id="PTHR10050">
    <property type="entry name" value="DOLICHYL-PHOSPHATE-MANNOSE--PROTEIN MANNOSYLTRANSFERASE"/>
    <property type="match status" value="1"/>
</dbReference>
<evidence type="ECO:0000256" key="7">
    <source>
        <dbReference type="ARBA" id="ARBA00022692"/>
    </source>
</evidence>
<dbReference type="InterPro" id="IPR016093">
    <property type="entry name" value="MIR_motif"/>
</dbReference>
<proteinExistence type="inferred from homology"/>
<protein>
    <recommendedName>
        <fullName evidence="4 14">Dolichyl-phosphate-mannose--protein mannosyltransferase</fullName>
        <ecNumber evidence="4 14">2.4.1.109</ecNumber>
    </recommendedName>
</protein>
<dbReference type="InterPro" id="IPR027005">
    <property type="entry name" value="PMT-like"/>
</dbReference>
<accession>A0A9Q3HRE7</accession>
<feature type="transmembrane region" description="Helical" evidence="14">
    <location>
        <begin position="802"/>
        <end position="822"/>
    </location>
</feature>
<feature type="transmembrane region" description="Helical" evidence="14">
    <location>
        <begin position="688"/>
        <end position="706"/>
    </location>
</feature>
<evidence type="ECO:0000313" key="17">
    <source>
        <dbReference type="Proteomes" id="UP000765509"/>
    </source>
</evidence>
<dbReference type="InterPro" id="IPR003342">
    <property type="entry name" value="ArnT-like_N"/>
</dbReference>
<evidence type="ECO:0000256" key="1">
    <source>
        <dbReference type="ARBA" id="ARBA00004477"/>
    </source>
</evidence>
<evidence type="ECO:0000259" key="15">
    <source>
        <dbReference type="PROSITE" id="PS50919"/>
    </source>
</evidence>
<comment type="similarity">
    <text evidence="3 14">Belongs to the glycosyltransferase 39 family.</text>
</comment>
<evidence type="ECO:0000256" key="10">
    <source>
        <dbReference type="ARBA" id="ARBA00022989"/>
    </source>
</evidence>
<dbReference type="Proteomes" id="UP000765509">
    <property type="component" value="Unassembled WGS sequence"/>
</dbReference>
<evidence type="ECO:0000256" key="6">
    <source>
        <dbReference type="ARBA" id="ARBA00022679"/>
    </source>
</evidence>
<keyword evidence="10 14" id="KW-1133">Transmembrane helix</keyword>
<dbReference type="OrthoDB" id="292747at2759"/>